<dbReference type="Gene3D" id="2.60.120.200">
    <property type="match status" value="1"/>
</dbReference>
<organism evidence="2 3">
    <name type="scientific">Piptocephalis cylindrospora</name>
    <dbReference type="NCBI Taxonomy" id="1907219"/>
    <lineage>
        <taxon>Eukaryota</taxon>
        <taxon>Fungi</taxon>
        <taxon>Fungi incertae sedis</taxon>
        <taxon>Zoopagomycota</taxon>
        <taxon>Zoopagomycotina</taxon>
        <taxon>Zoopagomycetes</taxon>
        <taxon>Zoopagales</taxon>
        <taxon>Piptocephalidaceae</taxon>
        <taxon>Piptocephalis</taxon>
    </lineage>
</organism>
<keyword evidence="3" id="KW-1185">Reference proteome</keyword>
<reference evidence="3" key="1">
    <citation type="journal article" date="2018" name="Nat. Microbiol.">
        <title>Leveraging single-cell genomics to expand the fungal tree of life.</title>
        <authorList>
            <person name="Ahrendt S.R."/>
            <person name="Quandt C.A."/>
            <person name="Ciobanu D."/>
            <person name="Clum A."/>
            <person name="Salamov A."/>
            <person name="Andreopoulos B."/>
            <person name="Cheng J.F."/>
            <person name="Woyke T."/>
            <person name="Pelin A."/>
            <person name="Henrissat B."/>
            <person name="Reynolds N.K."/>
            <person name="Benny G.L."/>
            <person name="Smith M.E."/>
            <person name="James T.Y."/>
            <person name="Grigoriev I.V."/>
        </authorList>
    </citation>
    <scope>NUCLEOTIDE SEQUENCE [LARGE SCALE GENOMIC DNA]</scope>
</reference>
<dbReference type="AlphaFoldDB" id="A0A4P9Y5E8"/>
<evidence type="ECO:0000313" key="3">
    <source>
        <dbReference type="Proteomes" id="UP000267251"/>
    </source>
</evidence>
<proteinExistence type="predicted"/>
<evidence type="ECO:0000313" key="2">
    <source>
        <dbReference type="EMBL" id="RKP14197.1"/>
    </source>
</evidence>
<sequence>GVEAVKAFYPTGSYSTSDHGHGKPACAAYMPHKSKDATYSFEVFFPKNFDWVKGGKLPGLQGGEDHCSGGDRDAKSSSCWSVRVMWRAKGDAEAYMYVPDPQGQGLCGEASADCDEEFGVSVDRGVLKFIAGQWNKVSLTVRTNQGGSKGYMKLEINGKSIERNNVIYSKEGKLGVNSASFQTFFGGGSKYFAVKNPAGDSAYFRGFNI</sequence>
<feature type="domain" description="Polysaccharide lyase 14" evidence="1">
    <location>
        <begin position="3"/>
        <end position="207"/>
    </location>
</feature>
<dbReference type="EMBL" id="KZ987870">
    <property type="protein sequence ID" value="RKP14197.1"/>
    <property type="molecule type" value="Genomic_DNA"/>
</dbReference>
<evidence type="ECO:0000259" key="1">
    <source>
        <dbReference type="Pfam" id="PF21294"/>
    </source>
</evidence>
<feature type="non-terminal residue" evidence="2">
    <location>
        <position position="209"/>
    </location>
</feature>
<dbReference type="OrthoDB" id="10069995at2759"/>
<dbReference type="Proteomes" id="UP000267251">
    <property type="component" value="Unassembled WGS sequence"/>
</dbReference>
<dbReference type="InterPro" id="IPR048958">
    <property type="entry name" value="Polysacc_lyase_14"/>
</dbReference>
<feature type="non-terminal residue" evidence="2">
    <location>
        <position position="1"/>
    </location>
</feature>
<gene>
    <name evidence="2" type="ORF">BJ684DRAFT_6373</name>
</gene>
<accession>A0A4P9Y5E8</accession>
<dbReference type="PANTHER" id="PTHR40124:SF1">
    <property type="entry name" value="DISAGGREGATASE RELATED REPEAT PROTEIN"/>
    <property type="match status" value="1"/>
</dbReference>
<protein>
    <recommendedName>
        <fullName evidence="1">Polysaccharide lyase 14 domain-containing protein</fullName>
    </recommendedName>
</protein>
<dbReference type="Pfam" id="PF21294">
    <property type="entry name" value="Polysacc_lyase_14"/>
    <property type="match status" value="1"/>
</dbReference>
<name>A0A4P9Y5E8_9FUNG</name>
<dbReference type="PANTHER" id="PTHR40124">
    <property type="match status" value="1"/>
</dbReference>